<organism evidence="1 2">
    <name type="scientific">Halostreptopolyspora alba</name>
    <dbReference type="NCBI Taxonomy" id="2487137"/>
    <lineage>
        <taxon>Bacteria</taxon>
        <taxon>Bacillati</taxon>
        <taxon>Actinomycetota</taxon>
        <taxon>Actinomycetes</taxon>
        <taxon>Streptosporangiales</taxon>
        <taxon>Nocardiopsidaceae</taxon>
        <taxon>Halostreptopolyspora</taxon>
    </lineage>
</organism>
<sequence>MTVAEGRAPRAALFDLDGTLIDSEPRSTETWRRLFAAHDLPFDQSTANRFMGRRGPDVLAETPDLFPHTSWDALMAELAEIGRAPDLPPVRHLSRSVVFLRQLHARGVAIGLVTSAGRQWAEFALADLGVREMFAGLVTAADVSRGKPDPQGYLAGADLLGHPPERTVVFEDTPAGVQAGGHAGMRVVAVTTTHPRAALERADLVVDHLTQVDWPRLRPLAPRD</sequence>
<reference evidence="1 2" key="1">
    <citation type="submission" date="2018-11" db="EMBL/GenBank/DDBJ databases">
        <title>The genome draft of YIM 96095.</title>
        <authorList>
            <person name="Tang S.-K."/>
            <person name="Chunyu W.-X."/>
            <person name="Feng Y.-Z."/>
        </authorList>
    </citation>
    <scope>NUCLEOTIDE SEQUENCE [LARGE SCALE GENOMIC DNA]</scope>
    <source>
        <strain evidence="1 2">YIM 96095</strain>
    </source>
</reference>
<dbReference type="InterPro" id="IPR036412">
    <property type="entry name" value="HAD-like_sf"/>
</dbReference>
<comment type="caution">
    <text evidence="1">The sequence shown here is derived from an EMBL/GenBank/DDBJ whole genome shotgun (WGS) entry which is preliminary data.</text>
</comment>
<gene>
    <name evidence="1" type="ORF">EFW17_21670</name>
</gene>
<dbReference type="EMBL" id="RJMB01000031">
    <property type="protein sequence ID" value="RNL81677.1"/>
    <property type="molecule type" value="Genomic_DNA"/>
</dbReference>
<dbReference type="InterPro" id="IPR006439">
    <property type="entry name" value="HAD-SF_hydro_IA"/>
</dbReference>
<dbReference type="PRINTS" id="PR00413">
    <property type="entry name" value="HADHALOGNASE"/>
</dbReference>
<dbReference type="Gene3D" id="1.10.150.240">
    <property type="entry name" value="Putative phosphatase, domain 2"/>
    <property type="match status" value="1"/>
</dbReference>
<evidence type="ECO:0000313" key="1">
    <source>
        <dbReference type="EMBL" id="RNL81677.1"/>
    </source>
</evidence>
<dbReference type="PANTHER" id="PTHR43481:SF4">
    <property type="entry name" value="GLYCEROL-1-PHOSPHATE PHOSPHOHYDROLASE 1-RELATED"/>
    <property type="match status" value="1"/>
</dbReference>
<dbReference type="InterPro" id="IPR051806">
    <property type="entry name" value="HAD-like_SPP"/>
</dbReference>
<evidence type="ECO:0000313" key="2">
    <source>
        <dbReference type="Proteomes" id="UP000269198"/>
    </source>
</evidence>
<dbReference type="InterPro" id="IPR023198">
    <property type="entry name" value="PGP-like_dom2"/>
</dbReference>
<dbReference type="AlphaFoldDB" id="A0A3N0E1G1"/>
<dbReference type="Pfam" id="PF00702">
    <property type="entry name" value="Hydrolase"/>
    <property type="match status" value="1"/>
</dbReference>
<dbReference type="GO" id="GO:0050308">
    <property type="term" value="F:sugar-phosphatase activity"/>
    <property type="evidence" value="ECO:0007669"/>
    <property type="project" value="TreeGrafter"/>
</dbReference>
<dbReference type="OrthoDB" id="9812856at2"/>
<dbReference type="SFLD" id="SFLDG01135">
    <property type="entry name" value="C1.5.6:_HAD__Beta-PGM__Phospha"/>
    <property type="match status" value="1"/>
</dbReference>
<dbReference type="SFLD" id="SFLDG01129">
    <property type="entry name" value="C1.5:_HAD__Beta-PGM__Phosphata"/>
    <property type="match status" value="1"/>
</dbReference>
<dbReference type="SUPFAM" id="SSF56784">
    <property type="entry name" value="HAD-like"/>
    <property type="match status" value="1"/>
</dbReference>
<proteinExistence type="predicted"/>
<accession>A0A3N0E1G1</accession>
<dbReference type="SFLD" id="SFLDS00003">
    <property type="entry name" value="Haloacid_Dehalogenase"/>
    <property type="match status" value="1"/>
</dbReference>
<dbReference type="InterPro" id="IPR023214">
    <property type="entry name" value="HAD_sf"/>
</dbReference>
<dbReference type="Proteomes" id="UP000269198">
    <property type="component" value="Unassembled WGS sequence"/>
</dbReference>
<dbReference type="Gene3D" id="3.40.50.1000">
    <property type="entry name" value="HAD superfamily/HAD-like"/>
    <property type="match status" value="1"/>
</dbReference>
<dbReference type="NCBIfam" id="TIGR01509">
    <property type="entry name" value="HAD-SF-IA-v3"/>
    <property type="match status" value="1"/>
</dbReference>
<dbReference type="PANTHER" id="PTHR43481">
    <property type="entry name" value="FRUCTOSE-1-PHOSPHATE PHOSPHATASE"/>
    <property type="match status" value="1"/>
</dbReference>
<protein>
    <submittedName>
        <fullName evidence="1">HAD family phosphatase</fullName>
    </submittedName>
</protein>
<name>A0A3N0E1G1_9ACTN</name>
<keyword evidence="2" id="KW-1185">Reference proteome</keyword>